<proteinExistence type="predicted"/>
<feature type="transmembrane region" description="Helical" evidence="1">
    <location>
        <begin position="87"/>
        <end position="104"/>
    </location>
</feature>
<feature type="transmembrane region" description="Helical" evidence="1">
    <location>
        <begin position="54"/>
        <end position="75"/>
    </location>
</feature>
<dbReference type="EMBL" id="AEYI02001620">
    <property type="protein sequence ID" value="KFG35156.1"/>
    <property type="molecule type" value="Genomic_DNA"/>
</dbReference>
<accession>A0A086JSN8</accession>
<feature type="transmembrane region" description="Helical" evidence="1">
    <location>
        <begin position="125"/>
        <end position="146"/>
    </location>
</feature>
<keyword evidence="1 2" id="KW-0812">Transmembrane</keyword>
<sequence>PLVDSIVSDFAFLESYLALATTMLIVRKYRNPYWLSSYCGPGLMRHCPEALKTVFIFQALLQLAILATATGKIALCWMTGYGTPMQILSAFILVSVVMWTVTVLSHVLQTEQMNPPLLPTLEYHWLWAMICQAIIWFCGFLFYLSVYGVRCWPFLALHAAAWLGYVSITVWKFSSIFPNWISGTEETDVSFDASDHRRVLRPRHRGDRSMRVLGDEVGAGASPFMRASYQ</sequence>
<protein>
    <submittedName>
        <fullName evidence="2">Putative transmembrane protein</fullName>
    </submittedName>
</protein>
<gene>
    <name evidence="2" type="ORF">TGP89_262610B</name>
</gene>
<dbReference type="VEuPathDB" id="ToxoDB:TGP89_262610B"/>
<dbReference type="Proteomes" id="UP000028828">
    <property type="component" value="Unassembled WGS sequence"/>
</dbReference>
<dbReference type="OrthoDB" id="330669at2759"/>
<name>A0A086JSN8_TOXGO</name>
<evidence type="ECO:0000313" key="3">
    <source>
        <dbReference type="Proteomes" id="UP000028828"/>
    </source>
</evidence>
<feature type="transmembrane region" description="Helical" evidence="1">
    <location>
        <begin position="152"/>
        <end position="171"/>
    </location>
</feature>
<organism evidence="2 3">
    <name type="scientific">Toxoplasma gondii p89</name>
    <dbReference type="NCBI Taxonomy" id="943119"/>
    <lineage>
        <taxon>Eukaryota</taxon>
        <taxon>Sar</taxon>
        <taxon>Alveolata</taxon>
        <taxon>Apicomplexa</taxon>
        <taxon>Conoidasida</taxon>
        <taxon>Coccidia</taxon>
        <taxon>Eucoccidiorida</taxon>
        <taxon>Eimeriorina</taxon>
        <taxon>Sarcocystidae</taxon>
        <taxon>Toxoplasma</taxon>
    </lineage>
</organism>
<reference evidence="2 3" key="1">
    <citation type="submission" date="2014-03" db="EMBL/GenBank/DDBJ databases">
        <authorList>
            <person name="Sibley D."/>
            <person name="Venepally P."/>
            <person name="Karamycheva S."/>
            <person name="Hadjithomas M."/>
            <person name="Khan A."/>
            <person name="Brunk B."/>
            <person name="Roos D."/>
            <person name="Caler E."/>
            <person name="Lorenzi H."/>
        </authorList>
    </citation>
    <scope>NUCLEOTIDE SEQUENCE [LARGE SCALE GENOMIC DNA]</scope>
    <source>
        <strain evidence="3">p89</strain>
    </source>
</reference>
<evidence type="ECO:0000313" key="2">
    <source>
        <dbReference type="EMBL" id="KFG35156.1"/>
    </source>
</evidence>
<evidence type="ECO:0000256" key="1">
    <source>
        <dbReference type="SAM" id="Phobius"/>
    </source>
</evidence>
<keyword evidence="1" id="KW-1133">Transmembrane helix</keyword>
<dbReference type="AlphaFoldDB" id="A0A086JSN8"/>
<keyword evidence="1" id="KW-0472">Membrane</keyword>
<feature type="non-terminal residue" evidence="2">
    <location>
        <position position="1"/>
    </location>
</feature>
<comment type="caution">
    <text evidence="2">The sequence shown here is derived from an EMBL/GenBank/DDBJ whole genome shotgun (WGS) entry which is preliminary data.</text>
</comment>